<comment type="caution">
    <text evidence="11">The sequence shown here is derived from an EMBL/GenBank/DDBJ whole genome shotgun (WGS) entry which is preliminary data.</text>
</comment>
<comment type="PTM">
    <text evidence="7">4'-phosphopantetheine is transferred from CoA to a specific serine of apo-ACP by AcpS. This modification is essential for activity because fatty acids are bound in thioester linkage to the sulfhydryl of the prosthetic group.</text>
</comment>
<keyword evidence="6 7" id="KW-0275">Fatty acid biosynthesis</keyword>
<sequence>MFDKVKAIFEEQLGVSQDEMKLETNFKDDLGVDSLDLYEIVMKLEDEFDVEIPAEELDDVATFEDVLNYLKSKGVEE</sequence>
<dbReference type="RefSeq" id="WP_004852019.1">
    <property type="nucleotide sequence ID" value="NZ_CABIWG010000003.1"/>
</dbReference>
<evidence type="ECO:0000256" key="6">
    <source>
        <dbReference type="ARBA" id="ARBA00023160"/>
    </source>
</evidence>
<dbReference type="PROSITE" id="PS50075">
    <property type="entry name" value="CARRIER"/>
    <property type="match status" value="1"/>
</dbReference>
<dbReference type="AlphaFoldDB" id="A0A412ITL4"/>
<dbReference type="OrthoDB" id="9804551at2"/>
<evidence type="ECO:0000313" key="11">
    <source>
        <dbReference type="EMBL" id="RGS43461.1"/>
    </source>
</evidence>
<dbReference type="GO" id="GO:0000036">
    <property type="term" value="F:acyl carrier activity"/>
    <property type="evidence" value="ECO:0007669"/>
    <property type="project" value="UniProtKB-UniRule"/>
</dbReference>
<keyword evidence="3 7" id="KW-0597">Phosphoprotein</keyword>
<dbReference type="NCBIfam" id="TIGR00517">
    <property type="entry name" value="acyl_carrier"/>
    <property type="match status" value="1"/>
</dbReference>
<dbReference type="EMBL" id="QRVK01000006">
    <property type="protein sequence ID" value="RGS43461.1"/>
    <property type="molecule type" value="Genomic_DNA"/>
</dbReference>
<proteinExistence type="inferred from homology"/>
<evidence type="ECO:0000256" key="9">
    <source>
        <dbReference type="RuleBase" id="RU003545"/>
    </source>
</evidence>
<evidence type="ECO:0000256" key="5">
    <source>
        <dbReference type="ARBA" id="ARBA00023098"/>
    </source>
</evidence>
<evidence type="ECO:0000313" key="12">
    <source>
        <dbReference type="Proteomes" id="UP000283295"/>
    </source>
</evidence>
<comment type="pathway">
    <text evidence="7 9">Lipid metabolism; fatty acid biosynthesis.</text>
</comment>
<accession>A0A412ITL4</accession>
<keyword evidence="2 7" id="KW-0444">Lipid biosynthesis</keyword>
<dbReference type="NCBIfam" id="NF002150">
    <property type="entry name" value="PRK00982.1-4"/>
    <property type="match status" value="1"/>
</dbReference>
<dbReference type="Pfam" id="PF00550">
    <property type="entry name" value="PP-binding"/>
    <property type="match status" value="1"/>
</dbReference>
<evidence type="ECO:0000256" key="2">
    <source>
        <dbReference type="ARBA" id="ARBA00022516"/>
    </source>
</evidence>
<dbReference type="GeneID" id="92831104"/>
<evidence type="ECO:0000259" key="10">
    <source>
        <dbReference type="PROSITE" id="PS50075"/>
    </source>
</evidence>
<dbReference type="UniPathway" id="UPA00094"/>
<comment type="PTM">
    <text evidence="9">4'-phosphopantetheine is transferred from CoA to a specific serine of apo-ACP by acpS.</text>
</comment>
<dbReference type="Gene3D" id="1.10.1200.10">
    <property type="entry name" value="ACP-like"/>
    <property type="match status" value="1"/>
</dbReference>
<comment type="subcellular location">
    <subcellularLocation>
        <location evidence="7">Cytoplasm</location>
    </subcellularLocation>
</comment>
<keyword evidence="4 7" id="KW-0276">Fatty acid metabolism</keyword>
<dbReference type="GO" id="GO:0000035">
    <property type="term" value="F:acyl binding"/>
    <property type="evidence" value="ECO:0007669"/>
    <property type="project" value="TreeGrafter"/>
</dbReference>
<dbReference type="NCBIfam" id="NF002148">
    <property type="entry name" value="PRK00982.1-2"/>
    <property type="match status" value="1"/>
</dbReference>
<feature type="modified residue" description="O-(pantetheine 4'-phosphoryl)serine" evidence="7">
    <location>
        <position position="34"/>
    </location>
</feature>
<evidence type="ECO:0000256" key="1">
    <source>
        <dbReference type="ARBA" id="ARBA00022450"/>
    </source>
</evidence>
<dbReference type="GO" id="GO:0005829">
    <property type="term" value="C:cytosol"/>
    <property type="evidence" value="ECO:0007669"/>
    <property type="project" value="TreeGrafter"/>
</dbReference>
<evidence type="ECO:0000256" key="8">
    <source>
        <dbReference type="NCBIfam" id="TIGR00517"/>
    </source>
</evidence>
<keyword evidence="1 7" id="KW-0596">Phosphopantetheine</keyword>
<evidence type="ECO:0000256" key="4">
    <source>
        <dbReference type="ARBA" id="ARBA00022832"/>
    </source>
</evidence>
<evidence type="ECO:0000256" key="3">
    <source>
        <dbReference type="ARBA" id="ARBA00022553"/>
    </source>
</evidence>
<feature type="domain" description="Carrier" evidence="10">
    <location>
        <begin position="1"/>
        <end position="74"/>
    </location>
</feature>
<dbReference type="InterPro" id="IPR003231">
    <property type="entry name" value="ACP"/>
</dbReference>
<dbReference type="Proteomes" id="UP000283295">
    <property type="component" value="Unassembled WGS sequence"/>
</dbReference>
<dbReference type="GO" id="GO:0009245">
    <property type="term" value="P:lipid A biosynthetic process"/>
    <property type="evidence" value="ECO:0007669"/>
    <property type="project" value="TreeGrafter"/>
</dbReference>
<name>A0A412ITL4_9FIRM</name>
<comment type="function">
    <text evidence="7 9">Carrier of the growing fatty acid chain in fatty acid biosynthesis.</text>
</comment>
<reference evidence="11 12" key="1">
    <citation type="submission" date="2018-08" db="EMBL/GenBank/DDBJ databases">
        <title>A genome reference for cultivated species of the human gut microbiota.</title>
        <authorList>
            <person name="Zou Y."/>
            <person name="Xue W."/>
            <person name="Luo G."/>
        </authorList>
    </citation>
    <scope>NUCLEOTIDE SEQUENCE [LARGE SCALE GENOMIC DNA]</scope>
    <source>
        <strain evidence="11 12">AF22-21</strain>
    </source>
</reference>
<dbReference type="PANTHER" id="PTHR20863">
    <property type="entry name" value="ACYL CARRIER PROTEIN"/>
    <property type="match status" value="1"/>
</dbReference>
<keyword evidence="5 7" id="KW-0443">Lipid metabolism</keyword>
<organism evidence="11 12">
    <name type="scientific">Coprococcus eutactus</name>
    <dbReference type="NCBI Taxonomy" id="33043"/>
    <lineage>
        <taxon>Bacteria</taxon>
        <taxon>Bacillati</taxon>
        <taxon>Bacillota</taxon>
        <taxon>Clostridia</taxon>
        <taxon>Lachnospirales</taxon>
        <taxon>Lachnospiraceae</taxon>
        <taxon>Coprococcus</taxon>
    </lineage>
</organism>
<dbReference type="PANTHER" id="PTHR20863:SF76">
    <property type="entry name" value="CARRIER DOMAIN-CONTAINING PROTEIN"/>
    <property type="match status" value="1"/>
</dbReference>
<dbReference type="InterPro" id="IPR036736">
    <property type="entry name" value="ACP-like_sf"/>
</dbReference>
<protein>
    <recommendedName>
        <fullName evidence="7 8">Acyl carrier protein</fullName>
        <shortName evidence="7">ACP</shortName>
    </recommendedName>
</protein>
<gene>
    <name evidence="7 11" type="primary">acpP</name>
    <name evidence="11" type="ORF">DWX94_03865</name>
</gene>
<dbReference type="SUPFAM" id="SSF47336">
    <property type="entry name" value="ACP-like"/>
    <property type="match status" value="1"/>
</dbReference>
<evidence type="ECO:0000256" key="7">
    <source>
        <dbReference type="HAMAP-Rule" id="MF_01217"/>
    </source>
</evidence>
<comment type="similarity">
    <text evidence="7">Belongs to the acyl carrier protein (ACP) family.</text>
</comment>
<dbReference type="InterPro" id="IPR009081">
    <property type="entry name" value="PP-bd_ACP"/>
</dbReference>
<keyword evidence="7" id="KW-0963">Cytoplasm</keyword>
<dbReference type="GO" id="GO:0016020">
    <property type="term" value="C:membrane"/>
    <property type="evidence" value="ECO:0007669"/>
    <property type="project" value="GOC"/>
</dbReference>
<dbReference type="HAMAP" id="MF_01217">
    <property type="entry name" value="Acyl_carrier"/>
    <property type="match status" value="1"/>
</dbReference>